<feature type="region of interest" description="Disordered" evidence="4">
    <location>
        <begin position="544"/>
        <end position="568"/>
    </location>
</feature>
<evidence type="ECO:0000256" key="4">
    <source>
        <dbReference type="SAM" id="MobiDB-lite"/>
    </source>
</evidence>
<gene>
    <name evidence="5" type="ORF">BMF94_1490</name>
</gene>
<feature type="region of interest" description="Disordered" evidence="4">
    <location>
        <begin position="592"/>
        <end position="621"/>
    </location>
</feature>
<sequence>MTPHKRTLPADLALSDPTRPPASRRRALASSLYDPVTSPWTAQTALQAHHSCVNALSFSKHDGGRYLASGGDDKRVLLWDTARPDQDGDDTQGIAAEPLGCYRGATSNVFTTAFTCDGQKLLSGGNDAVVIVHDLETSSASFPHALHEGIPPATAFIDPGDAIMSISPHPQNPALFIAAAADNLLLFDLREGVRSIAATSGHYTMDHVEHHPLSPELFVYSGDDGNMGLLDARTAWASPDYPGTEYLNVADKTALHKYHANLVRAPGKSAKPTLSSFTFDSTGSIFCATVSGYLPTLYELSEPTPLATFSSPAPAAPAPSPSPTSATAGAEPLAFPEGYRNSTTTKHGSFGGGPGAAPGQGLYYAAGSDDFRTYIWEVPSLDSLRERKKQSLFGAQSAGEVAYYDGKSTSVVVPAGVTPASSILTGHRSIVNTAIYHPTLPLLYTSGIEKHIVRHSPAQPRSVSLEATETGISSPRGWRFIPRTPEAHFIHPGLTGPSDPCHDPTLRPGETHRERELRLRSEDREVLEYFDGLVEAEGEDMLWREGRTRDDDDGSDFGSGDEEFDEESLDRLRELMEAGGPLGSTRRVLNQLYALEGDSEDGSSDDEEEEGEDQDDEDAGE</sequence>
<dbReference type="SMART" id="SM00320">
    <property type="entry name" value="WD40"/>
    <property type="match status" value="4"/>
</dbReference>
<evidence type="ECO:0000313" key="6">
    <source>
        <dbReference type="Proteomes" id="UP000237144"/>
    </source>
</evidence>
<dbReference type="EMBL" id="PJQD01000015">
    <property type="protein sequence ID" value="POY75420.1"/>
    <property type="molecule type" value="Genomic_DNA"/>
</dbReference>
<feature type="region of interest" description="Disordered" evidence="4">
    <location>
        <begin position="490"/>
        <end position="518"/>
    </location>
</feature>
<dbReference type="InterPro" id="IPR036322">
    <property type="entry name" value="WD40_repeat_dom_sf"/>
</dbReference>
<feature type="compositionally biased region" description="Acidic residues" evidence="4">
    <location>
        <begin position="551"/>
        <end position="568"/>
    </location>
</feature>
<protein>
    <submittedName>
        <fullName evidence="5">Uncharacterized protein</fullName>
    </submittedName>
</protein>
<evidence type="ECO:0000256" key="1">
    <source>
        <dbReference type="ARBA" id="ARBA00022574"/>
    </source>
</evidence>
<feature type="region of interest" description="Disordered" evidence="4">
    <location>
        <begin position="309"/>
        <end position="353"/>
    </location>
</feature>
<evidence type="ECO:0000313" key="5">
    <source>
        <dbReference type="EMBL" id="POY75420.1"/>
    </source>
</evidence>
<dbReference type="GO" id="GO:0045717">
    <property type="term" value="P:negative regulation of fatty acid biosynthetic process"/>
    <property type="evidence" value="ECO:0007669"/>
    <property type="project" value="TreeGrafter"/>
</dbReference>
<proteinExistence type="predicted"/>
<dbReference type="AlphaFoldDB" id="A0A2S5BF82"/>
<dbReference type="Pfam" id="PF00400">
    <property type="entry name" value="WD40"/>
    <property type="match status" value="2"/>
</dbReference>
<reference evidence="5 6" key="1">
    <citation type="journal article" date="2018" name="Front. Microbiol.">
        <title>Prospects for Fungal Bioremediation of Acidic Radioactive Waste Sites: Characterization and Genome Sequence of Rhodotorula taiwanensis MD1149.</title>
        <authorList>
            <person name="Tkavc R."/>
            <person name="Matrosova V.Y."/>
            <person name="Grichenko O.E."/>
            <person name="Gostincar C."/>
            <person name="Volpe R.P."/>
            <person name="Klimenkova P."/>
            <person name="Gaidamakova E.K."/>
            <person name="Zhou C.E."/>
            <person name="Stewart B.J."/>
            <person name="Lyman M.G."/>
            <person name="Malfatti S.A."/>
            <person name="Rubinfeld B."/>
            <person name="Courtot M."/>
            <person name="Singh J."/>
            <person name="Dalgard C.L."/>
            <person name="Hamilton T."/>
            <person name="Frey K.G."/>
            <person name="Gunde-Cimerman N."/>
            <person name="Dugan L."/>
            <person name="Daly M.J."/>
        </authorList>
    </citation>
    <scope>NUCLEOTIDE SEQUENCE [LARGE SCALE GENOMIC DNA]</scope>
    <source>
        <strain evidence="5 6">MD1149</strain>
    </source>
</reference>
<dbReference type="InterPro" id="IPR015943">
    <property type="entry name" value="WD40/YVTN_repeat-like_dom_sf"/>
</dbReference>
<evidence type="ECO:0000256" key="2">
    <source>
        <dbReference type="ARBA" id="ARBA00022737"/>
    </source>
</evidence>
<keyword evidence="2" id="KW-0677">Repeat</keyword>
<feature type="region of interest" description="Disordered" evidence="4">
    <location>
        <begin position="1"/>
        <end position="24"/>
    </location>
</feature>
<dbReference type="GO" id="GO:0005737">
    <property type="term" value="C:cytoplasm"/>
    <property type="evidence" value="ECO:0007669"/>
    <property type="project" value="TreeGrafter"/>
</dbReference>
<dbReference type="SUPFAM" id="SSF50978">
    <property type="entry name" value="WD40 repeat-like"/>
    <property type="match status" value="1"/>
</dbReference>
<dbReference type="STRING" id="741276.A0A2S5BF82"/>
<evidence type="ECO:0000256" key="3">
    <source>
        <dbReference type="PROSITE-ProRule" id="PRU00221"/>
    </source>
</evidence>
<dbReference type="GO" id="GO:0080008">
    <property type="term" value="C:Cul4-RING E3 ubiquitin ligase complex"/>
    <property type="evidence" value="ECO:0007669"/>
    <property type="project" value="TreeGrafter"/>
</dbReference>
<keyword evidence="6" id="KW-1185">Reference proteome</keyword>
<feature type="compositionally biased region" description="Acidic residues" evidence="4">
    <location>
        <begin position="597"/>
        <end position="621"/>
    </location>
</feature>
<dbReference type="PANTHER" id="PTHR15574">
    <property type="entry name" value="WD REPEAT DOMAIN-CONTAINING FAMILY"/>
    <property type="match status" value="1"/>
</dbReference>
<name>A0A2S5BF82_9BASI</name>
<dbReference type="InterPro" id="IPR001680">
    <property type="entry name" value="WD40_rpt"/>
</dbReference>
<feature type="repeat" description="WD" evidence="3">
    <location>
        <begin position="46"/>
        <end position="80"/>
    </location>
</feature>
<dbReference type="Proteomes" id="UP000237144">
    <property type="component" value="Unassembled WGS sequence"/>
</dbReference>
<dbReference type="PROSITE" id="PS50294">
    <property type="entry name" value="WD_REPEATS_REGION"/>
    <property type="match status" value="1"/>
</dbReference>
<organism evidence="5 6">
    <name type="scientific">Rhodotorula taiwanensis</name>
    <dbReference type="NCBI Taxonomy" id="741276"/>
    <lineage>
        <taxon>Eukaryota</taxon>
        <taxon>Fungi</taxon>
        <taxon>Dikarya</taxon>
        <taxon>Basidiomycota</taxon>
        <taxon>Pucciniomycotina</taxon>
        <taxon>Microbotryomycetes</taxon>
        <taxon>Sporidiobolales</taxon>
        <taxon>Sporidiobolaceae</taxon>
        <taxon>Rhodotorula</taxon>
    </lineage>
</organism>
<dbReference type="Gene3D" id="2.130.10.10">
    <property type="entry name" value="YVTN repeat-like/Quinoprotein amine dehydrogenase"/>
    <property type="match status" value="2"/>
</dbReference>
<dbReference type="InterPro" id="IPR045151">
    <property type="entry name" value="DCAF8"/>
</dbReference>
<dbReference type="OrthoDB" id="4869960at2759"/>
<dbReference type="PANTHER" id="PTHR15574:SF40">
    <property type="entry name" value="WD AND TETRATRICOPEPTIDE REPEATS PROTEIN 1"/>
    <property type="match status" value="1"/>
</dbReference>
<accession>A0A2S5BF82</accession>
<dbReference type="PROSITE" id="PS50082">
    <property type="entry name" value="WD_REPEATS_2"/>
    <property type="match status" value="1"/>
</dbReference>
<keyword evidence="1 3" id="KW-0853">WD repeat</keyword>
<feature type="compositionally biased region" description="Basic and acidic residues" evidence="4">
    <location>
        <begin position="500"/>
        <end position="518"/>
    </location>
</feature>
<comment type="caution">
    <text evidence="5">The sequence shown here is derived from an EMBL/GenBank/DDBJ whole genome shotgun (WGS) entry which is preliminary data.</text>
</comment>